<sequence length="90" mass="10406">EGDPFTWCNRHPYPDTIRERIDRVLASKDWIGEVPTLELREGSHECHSMRALRGKMKLSLFLSLKEVGPDSCLLLDIRAPYELVRVINKS</sequence>
<keyword evidence="2" id="KW-1185">Reference proteome</keyword>
<accession>A0AAV5MVQ5</accession>
<evidence type="ECO:0000313" key="1">
    <source>
        <dbReference type="EMBL" id="GKV52632.1"/>
    </source>
</evidence>
<gene>
    <name evidence="1" type="ORF">SLEP1_g59205</name>
</gene>
<protein>
    <submittedName>
        <fullName evidence="1">Uncharacterized protein</fullName>
    </submittedName>
</protein>
<dbReference type="Proteomes" id="UP001054252">
    <property type="component" value="Unassembled WGS sequence"/>
</dbReference>
<organism evidence="1 2">
    <name type="scientific">Rubroshorea leprosula</name>
    <dbReference type="NCBI Taxonomy" id="152421"/>
    <lineage>
        <taxon>Eukaryota</taxon>
        <taxon>Viridiplantae</taxon>
        <taxon>Streptophyta</taxon>
        <taxon>Embryophyta</taxon>
        <taxon>Tracheophyta</taxon>
        <taxon>Spermatophyta</taxon>
        <taxon>Magnoliopsida</taxon>
        <taxon>eudicotyledons</taxon>
        <taxon>Gunneridae</taxon>
        <taxon>Pentapetalae</taxon>
        <taxon>rosids</taxon>
        <taxon>malvids</taxon>
        <taxon>Malvales</taxon>
        <taxon>Dipterocarpaceae</taxon>
        <taxon>Rubroshorea</taxon>
    </lineage>
</organism>
<reference evidence="1 2" key="1">
    <citation type="journal article" date="2021" name="Commun. Biol.">
        <title>The genome of Shorea leprosula (Dipterocarpaceae) highlights the ecological relevance of drought in aseasonal tropical rainforests.</title>
        <authorList>
            <person name="Ng K.K.S."/>
            <person name="Kobayashi M.J."/>
            <person name="Fawcett J.A."/>
            <person name="Hatakeyama M."/>
            <person name="Paape T."/>
            <person name="Ng C.H."/>
            <person name="Ang C.C."/>
            <person name="Tnah L.H."/>
            <person name="Lee C.T."/>
            <person name="Nishiyama T."/>
            <person name="Sese J."/>
            <person name="O'Brien M.J."/>
            <person name="Copetti D."/>
            <person name="Mohd Noor M.I."/>
            <person name="Ong R.C."/>
            <person name="Putra M."/>
            <person name="Sireger I.Z."/>
            <person name="Indrioko S."/>
            <person name="Kosugi Y."/>
            <person name="Izuno A."/>
            <person name="Isagi Y."/>
            <person name="Lee S.L."/>
            <person name="Shimizu K.K."/>
        </authorList>
    </citation>
    <scope>NUCLEOTIDE SEQUENCE [LARGE SCALE GENOMIC DNA]</scope>
    <source>
        <strain evidence="1">214</strain>
    </source>
</reference>
<dbReference type="EMBL" id="BPVZ01000790">
    <property type="protein sequence ID" value="GKV52632.1"/>
    <property type="molecule type" value="Genomic_DNA"/>
</dbReference>
<feature type="non-terminal residue" evidence="1">
    <location>
        <position position="1"/>
    </location>
</feature>
<evidence type="ECO:0000313" key="2">
    <source>
        <dbReference type="Proteomes" id="UP001054252"/>
    </source>
</evidence>
<name>A0AAV5MVQ5_9ROSI</name>
<proteinExistence type="predicted"/>
<comment type="caution">
    <text evidence="1">The sequence shown here is derived from an EMBL/GenBank/DDBJ whole genome shotgun (WGS) entry which is preliminary data.</text>
</comment>
<dbReference type="AlphaFoldDB" id="A0AAV5MVQ5"/>